<dbReference type="EMBL" id="JANIGO010000003">
    <property type="protein sequence ID" value="MCQ8897015.1"/>
    <property type="molecule type" value="Genomic_DNA"/>
</dbReference>
<reference evidence="2 3" key="1">
    <citation type="submission" date="2022-07" db="EMBL/GenBank/DDBJ databases">
        <authorList>
            <person name="Xamxidin M."/>
            <person name="Wu M."/>
        </authorList>
    </citation>
    <scope>NUCLEOTIDE SEQUENCE [LARGE SCALE GENOMIC DNA]</scope>
    <source>
        <strain evidence="2 3">NBRC 111650</strain>
    </source>
</reference>
<proteinExistence type="predicted"/>
<name>A0ABT1WHL8_9BURK</name>
<dbReference type="Proteomes" id="UP001204142">
    <property type="component" value="Unassembled WGS sequence"/>
</dbReference>
<evidence type="ECO:0000313" key="3">
    <source>
        <dbReference type="Proteomes" id="UP001204142"/>
    </source>
</evidence>
<evidence type="ECO:0000313" key="2">
    <source>
        <dbReference type="EMBL" id="MCQ8897015.1"/>
    </source>
</evidence>
<evidence type="ECO:0000256" key="1">
    <source>
        <dbReference type="SAM" id="MobiDB-lite"/>
    </source>
</evidence>
<sequence length="64" mass="6757">MTTSIKSASASRKPSKTALSPGEVTPLALLTPVKPARRRRSGAAKPRKLKGATTTWPFPTGSRP</sequence>
<protein>
    <submittedName>
        <fullName evidence="2">Uncharacterized protein</fullName>
    </submittedName>
</protein>
<organism evidence="2 3">
    <name type="scientific">Limnobacter humi</name>
    <dbReference type="NCBI Taxonomy" id="1778671"/>
    <lineage>
        <taxon>Bacteria</taxon>
        <taxon>Pseudomonadati</taxon>
        <taxon>Pseudomonadota</taxon>
        <taxon>Betaproteobacteria</taxon>
        <taxon>Burkholderiales</taxon>
        <taxon>Burkholderiaceae</taxon>
        <taxon>Limnobacter</taxon>
    </lineage>
</organism>
<feature type="region of interest" description="Disordered" evidence="1">
    <location>
        <begin position="1"/>
        <end position="64"/>
    </location>
</feature>
<dbReference type="RefSeq" id="WP_256764804.1">
    <property type="nucleotide sequence ID" value="NZ_JANIGO010000003.1"/>
</dbReference>
<feature type="compositionally biased region" description="Polar residues" evidence="1">
    <location>
        <begin position="52"/>
        <end position="64"/>
    </location>
</feature>
<comment type="caution">
    <text evidence="2">The sequence shown here is derived from an EMBL/GenBank/DDBJ whole genome shotgun (WGS) entry which is preliminary data.</text>
</comment>
<gene>
    <name evidence="2" type="ORF">NQT62_11280</name>
</gene>
<feature type="compositionally biased region" description="Polar residues" evidence="1">
    <location>
        <begin position="1"/>
        <end position="12"/>
    </location>
</feature>
<accession>A0ABT1WHL8</accession>
<feature type="compositionally biased region" description="Basic residues" evidence="1">
    <location>
        <begin position="35"/>
        <end position="50"/>
    </location>
</feature>
<keyword evidence="3" id="KW-1185">Reference proteome</keyword>